<accession>A0A6B0R9L9</accession>
<name>A0A6B0R9L9_9CETA</name>
<reference evidence="1" key="1">
    <citation type="submission" date="2019-10" db="EMBL/GenBank/DDBJ databases">
        <title>The sequence and de novo assembly of the wild yak genome.</title>
        <authorList>
            <person name="Liu Y."/>
        </authorList>
    </citation>
    <scope>NUCLEOTIDE SEQUENCE [LARGE SCALE GENOMIC DNA]</scope>
    <source>
        <strain evidence="1">WY2019</strain>
    </source>
</reference>
<protein>
    <submittedName>
        <fullName evidence="1">Uncharacterized protein</fullName>
    </submittedName>
</protein>
<gene>
    <name evidence="1" type="ORF">E5288_WYG016427</name>
</gene>
<organism evidence="1 2">
    <name type="scientific">Bos mutus</name>
    <name type="common">wild yak</name>
    <dbReference type="NCBI Taxonomy" id="72004"/>
    <lineage>
        <taxon>Eukaryota</taxon>
        <taxon>Metazoa</taxon>
        <taxon>Chordata</taxon>
        <taxon>Craniata</taxon>
        <taxon>Vertebrata</taxon>
        <taxon>Euteleostomi</taxon>
        <taxon>Mammalia</taxon>
        <taxon>Eutheria</taxon>
        <taxon>Laurasiatheria</taxon>
        <taxon>Artiodactyla</taxon>
        <taxon>Ruminantia</taxon>
        <taxon>Pecora</taxon>
        <taxon>Bovidae</taxon>
        <taxon>Bovinae</taxon>
        <taxon>Bos</taxon>
    </lineage>
</organism>
<evidence type="ECO:0000313" key="2">
    <source>
        <dbReference type="Proteomes" id="UP000322234"/>
    </source>
</evidence>
<dbReference type="EMBL" id="VBQZ03000028">
    <property type="protein sequence ID" value="MXQ85721.1"/>
    <property type="molecule type" value="Genomic_DNA"/>
</dbReference>
<comment type="caution">
    <text evidence="1">The sequence shown here is derived from an EMBL/GenBank/DDBJ whole genome shotgun (WGS) entry which is preliminary data.</text>
</comment>
<dbReference type="Proteomes" id="UP000322234">
    <property type="component" value="Unassembled WGS sequence"/>
</dbReference>
<dbReference type="PANTHER" id="PTHR33166">
    <property type="entry name" value="GAG_P30 DOMAIN-CONTAINING PROTEIN"/>
    <property type="match status" value="1"/>
</dbReference>
<proteinExistence type="predicted"/>
<evidence type="ECO:0000313" key="1">
    <source>
        <dbReference type="EMBL" id="MXQ85721.1"/>
    </source>
</evidence>
<sequence length="139" mass="16139">MTDCVKCSRHRPHSTLRHTRINERSMLPLRLNPVQTIQRKLQKLEGFTGLNATQLLEVADKVFVNRDHEAQREADKKMKQKAALLAAALRSSDQVKQTVPSWKGETKKRLPLCHDQCTYCKETRHWRNEFPITEGHLKG</sequence>
<dbReference type="AlphaFoldDB" id="A0A6B0R9L9"/>
<dbReference type="InterPro" id="IPR050462">
    <property type="entry name" value="Retroviral_Gag-Pol_poly"/>
</dbReference>
<keyword evidence="2" id="KW-1185">Reference proteome</keyword>